<dbReference type="VEuPathDB" id="PiroplasmaDB:TOT_030000854"/>
<dbReference type="OrthoDB" id="10340230at2759"/>
<evidence type="ECO:0000256" key="1">
    <source>
        <dbReference type="SAM" id="Phobius"/>
    </source>
</evidence>
<reference evidence="2 3" key="1">
    <citation type="journal article" date="2012" name="MBio">
        <title>Comparative genome analysis of three eukaryotic parasites with differing abilities to transform leukocytes reveals key mediators of Theileria-induced leukocyte transformation.</title>
        <authorList>
            <person name="Hayashida K."/>
            <person name="Hara Y."/>
            <person name="Abe T."/>
            <person name="Yamasaki C."/>
            <person name="Toyoda A."/>
            <person name="Kosuge T."/>
            <person name="Suzuki Y."/>
            <person name="Sato Y."/>
            <person name="Kawashima S."/>
            <person name="Katayama T."/>
            <person name="Wakaguri H."/>
            <person name="Inoue N."/>
            <person name="Homma K."/>
            <person name="Tada-Umezaki M."/>
            <person name="Yagi Y."/>
            <person name="Fujii Y."/>
            <person name="Habara T."/>
            <person name="Kanehisa M."/>
            <person name="Watanabe H."/>
            <person name="Ito K."/>
            <person name="Gojobori T."/>
            <person name="Sugawara H."/>
            <person name="Imanishi T."/>
            <person name="Weir W."/>
            <person name="Gardner M."/>
            <person name="Pain A."/>
            <person name="Shiels B."/>
            <person name="Hattori M."/>
            <person name="Nene V."/>
            <person name="Sugimoto C."/>
        </authorList>
    </citation>
    <scope>NUCLEOTIDE SEQUENCE [LARGE SCALE GENOMIC DNA]</scope>
    <source>
        <strain evidence="2 3">Shintoku</strain>
    </source>
</reference>
<dbReference type="Proteomes" id="UP000003786">
    <property type="component" value="Chromosome 3"/>
</dbReference>
<keyword evidence="1" id="KW-0812">Transmembrane</keyword>
<keyword evidence="1" id="KW-0472">Membrane</keyword>
<gene>
    <name evidence="2" type="ORF">TOT_030000854</name>
</gene>
<dbReference type="RefSeq" id="XP_009691892.1">
    <property type="nucleotide sequence ID" value="XM_009693597.1"/>
</dbReference>
<evidence type="ECO:0000313" key="2">
    <source>
        <dbReference type="EMBL" id="BAM41591.1"/>
    </source>
</evidence>
<sequence>MEEIELVSVNKSYTSGNAKITVFIEPFEECPSFEKVTFKIKYDDGLWPEDGLLKFLLRDYYHHFYFFLVNSGTFVYDINDSLLDAVEVYYYNLNHKNPLVVGFASLGKATAYFSFDELRNSKVSSVIGDSFSRSELPNLLISLNAIINSKIRFFQSEGTNRGIKSMFEFVGVFKVVIYTPDLGQGFSEHRLFSNNLFDKYKSFNKIGSDMLSRLSSKDFNSIHVYYTYDRRVSLMVDFIDDCRKYQFLRVGEDSWDFQAFDDFETDEQLVLKLSNLYRGLKFKVSRPISHGHVLLDVMDIDGVEVTRVRRFSYRGLYLGLFFGFVFFLSFLLLYFLLANYEFIGPFLRIRI</sequence>
<keyword evidence="3" id="KW-1185">Reference proteome</keyword>
<accession>J4C454</accession>
<protein>
    <submittedName>
        <fullName evidence="2">Uncharacterized protein</fullName>
    </submittedName>
</protein>
<evidence type="ECO:0000313" key="3">
    <source>
        <dbReference type="Proteomes" id="UP000003786"/>
    </source>
</evidence>
<keyword evidence="1" id="KW-1133">Transmembrane helix</keyword>
<dbReference type="EMBL" id="AP011948">
    <property type="protein sequence ID" value="BAM41591.1"/>
    <property type="molecule type" value="Genomic_DNA"/>
</dbReference>
<organism evidence="2 3">
    <name type="scientific">Theileria orientalis strain Shintoku</name>
    <dbReference type="NCBI Taxonomy" id="869250"/>
    <lineage>
        <taxon>Eukaryota</taxon>
        <taxon>Sar</taxon>
        <taxon>Alveolata</taxon>
        <taxon>Apicomplexa</taxon>
        <taxon>Aconoidasida</taxon>
        <taxon>Piroplasmida</taxon>
        <taxon>Theileriidae</taxon>
        <taxon>Theileria</taxon>
    </lineage>
</organism>
<dbReference type="GeneID" id="20715998"/>
<dbReference type="AlphaFoldDB" id="J4C454"/>
<feature type="transmembrane region" description="Helical" evidence="1">
    <location>
        <begin position="316"/>
        <end position="337"/>
    </location>
</feature>
<name>J4C454_THEOR</name>
<proteinExistence type="predicted"/>
<dbReference type="KEGG" id="tot:TOT_030000854"/>